<dbReference type="InterPro" id="IPR036388">
    <property type="entry name" value="WH-like_DNA-bd_sf"/>
</dbReference>
<proteinExistence type="predicted"/>
<protein>
    <submittedName>
        <fullName evidence="2">Transcriptional regulator</fullName>
    </submittedName>
</protein>
<evidence type="ECO:0000313" key="2">
    <source>
        <dbReference type="EMBL" id="AWW30635.1"/>
    </source>
</evidence>
<accession>A0A2Z4II97</accession>
<dbReference type="Gene3D" id="1.10.10.10">
    <property type="entry name" value="Winged helix-like DNA-binding domain superfamily/Winged helix DNA-binding domain"/>
    <property type="match status" value="1"/>
</dbReference>
<dbReference type="PANTHER" id="PTHR37318:SF1">
    <property type="entry name" value="BSL7504 PROTEIN"/>
    <property type="match status" value="1"/>
</dbReference>
<reference evidence="2 3" key="1">
    <citation type="submission" date="2018-06" db="EMBL/GenBank/DDBJ databases">
        <title>Echinicola strongylocentroti sp. nov., isolated from a sea urchin Strongylocentrotus intermedius.</title>
        <authorList>
            <person name="Bae S.S."/>
        </authorList>
    </citation>
    <scope>NUCLEOTIDE SEQUENCE [LARGE SCALE GENOMIC DNA]</scope>
    <source>
        <strain evidence="2 3">MEBiC08714</strain>
    </source>
</reference>
<dbReference type="AlphaFoldDB" id="A0A2Z4II97"/>
<evidence type="ECO:0000313" key="3">
    <source>
        <dbReference type="Proteomes" id="UP000248688"/>
    </source>
</evidence>
<dbReference type="SUPFAM" id="SSF46785">
    <property type="entry name" value="Winged helix' DNA-binding domain"/>
    <property type="match status" value="1"/>
</dbReference>
<dbReference type="PANTHER" id="PTHR37318">
    <property type="entry name" value="BSL7504 PROTEIN"/>
    <property type="match status" value="1"/>
</dbReference>
<dbReference type="EMBL" id="CP030041">
    <property type="protein sequence ID" value="AWW30635.1"/>
    <property type="molecule type" value="Genomic_DNA"/>
</dbReference>
<keyword evidence="3" id="KW-1185">Reference proteome</keyword>
<feature type="domain" description="Winged helix DNA-binding" evidence="1">
    <location>
        <begin position="13"/>
        <end position="91"/>
    </location>
</feature>
<organism evidence="2 3">
    <name type="scientific">Echinicola strongylocentroti</name>
    <dbReference type="NCBI Taxonomy" id="1795355"/>
    <lineage>
        <taxon>Bacteria</taxon>
        <taxon>Pseudomonadati</taxon>
        <taxon>Bacteroidota</taxon>
        <taxon>Cytophagia</taxon>
        <taxon>Cytophagales</taxon>
        <taxon>Cyclobacteriaceae</taxon>
        <taxon>Echinicola</taxon>
    </lineage>
</organism>
<gene>
    <name evidence="2" type="ORF">DN752_11145</name>
</gene>
<sequence length="97" mass="11045">MFKTLNPILHSQLRLAVVSLLMSVEDAEFNYIKEKTGATSGNLSIQIGKLKTAGYIEVDKSFRDNFPLTTCRITKKGVRAFEEYVQTLEVYLQVKKK</sequence>
<evidence type="ECO:0000259" key="1">
    <source>
        <dbReference type="Pfam" id="PF13601"/>
    </source>
</evidence>
<dbReference type="InterPro" id="IPR036390">
    <property type="entry name" value="WH_DNA-bd_sf"/>
</dbReference>
<dbReference type="Pfam" id="PF13601">
    <property type="entry name" value="HTH_34"/>
    <property type="match status" value="1"/>
</dbReference>
<name>A0A2Z4II97_9BACT</name>
<dbReference type="Proteomes" id="UP000248688">
    <property type="component" value="Chromosome"/>
</dbReference>
<dbReference type="OrthoDB" id="9800369at2"/>
<dbReference type="InterPro" id="IPR027395">
    <property type="entry name" value="WH_DNA-bd_dom"/>
</dbReference>
<dbReference type="KEGG" id="est:DN752_11145"/>
<dbReference type="RefSeq" id="WP_112784016.1">
    <property type="nucleotide sequence ID" value="NZ_CP030041.1"/>
</dbReference>